<dbReference type="Pfam" id="PF00005">
    <property type="entry name" value="ABC_tran"/>
    <property type="match status" value="1"/>
</dbReference>
<feature type="transmembrane region" description="Helical" evidence="7">
    <location>
        <begin position="178"/>
        <end position="204"/>
    </location>
</feature>
<evidence type="ECO:0000256" key="4">
    <source>
        <dbReference type="ARBA" id="ARBA00022840"/>
    </source>
</evidence>
<dbReference type="PANTHER" id="PTHR43394">
    <property type="entry name" value="ATP-DEPENDENT PERMEASE MDL1, MITOCHONDRIAL"/>
    <property type="match status" value="1"/>
</dbReference>
<evidence type="ECO:0000259" key="9">
    <source>
        <dbReference type="PROSITE" id="PS50929"/>
    </source>
</evidence>
<dbReference type="Gene3D" id="1.20.1560.10">
    <property type="entry name" value="ABC transporter type 1, transmembrane domain"/>
    <property type="match status" value="1"/>
</dbReference>
<dbReference type="EMBL" id="BAABIK010000008">
    <property type="protein sequence ID" value="GAA4938066.1"/>
    <property type="molecule type" value="Genomic_DNA"/>
</dbReference>
<keyword evidence="11" id="KW-1185">Reference proteome</keyword>
<evidence type="ECO:0000313" key="10">
    <source>
        <dbReference type="EMBL" id="GAA4938066.1"/>
    </source>
</evidence>
<feature type="transmembrane region" description="Helical" evidence="7">
    <location>
        <begin position="307"/>
        <end position="325"/>
    </location>
</feature>
<dbReference type="InterPro" id="IPR003593">
    <property type="entry name" value="AAA+_ATPase"/>
</dbReference>
<dbReference type="InterPro" id="IPR017871">
    <property type="entry name" value="ABC_transporter-like_CS"/>
</dbReference>
<evidence type="ECO:0000256" key="2">
    <source>
        <dbReference type="ARBA" id="ARBA00022692"/>
    </source>
</evidence>
<feature type="transmembrane region" description="Helical" evidence="7">
    <location>
        <begin position="82"/>
        <end position="104"/>
    </location>
</feature>
<dbReference type="PANTHER" id="PTHR43394:SF1">
    <property type="entry name" value="ATP-BINDING CASSETTE SUB-FAMILY B MEMBER 10, MITOCHONDRIAL"/>
    <property type="match status" value="1"/>
</dbReference>
<dbReference type="SUPFAM" id="SSF90123">
    <property type="entry name" value="ABC transporter transmembrane region"/>
    <property type="match status" value="1"/>
</dbReference>
<dbReference type="RefSeq" id="WP_345556298.1">
    <property type="nucleotide sequence ID" value="NZ_BAABIK010000008.1"/>
</dbReference>
<dbReference type="PROSITE" id="PS50929">
    <property type="entry name" value="ABC_TM1F"/>
    <property type="match status" value="1"/>
</dbReference>
<evidence type="ECO:0000256" key="3">
    <source>
        <dbReference type="ARBA" id="ARBA00022741"/>
    </source>
</evidence>
<evidence type="ECO:0000256" key="1">
    <source>
        <dbReference type="ARBA" id="ARBA00004651"/>
    </source>
</evidence>
<comment type="subcellular location">
    <subcellularLocation>
        <location evidence="1">Cell membrane</location>
        <topology evidence="1">Multi-pass membrane protein</topology>
    </subcellularLocation>
</comment>
<evidence type="ECO:0000256" key="6">
    <source>
        <dbReference type="ARBA" id="ARBA00023136"/>
    </source>
</evidence>
<keyword evidence="3" id="KW-0547">Nucleotide-binding</keyword>
<sequence>MAVAQTAGSGGRAGLGESVRRMGHALALAWRAGPFTASLYLVTTVVLGLLPAGVALLTKWLIDALQFTGTAAPAPTPSGPGISPMVLVVLIGLMGLVQAVGSYLSTYLTSRIKRGVTLVVQYRLYSAVNRLKGVRRFEDPAFRDRLRLAQQAASTAPDAVIQALFGALQRLLTITGFLGVLVAISPVITVITIIAALPALFVHLSISRQQASMMWRMSPRTRRRLFYQTLMLDLAAIKETRLFGAGGFLLGRMHDETVSVNNAEERLDRKVLLTQGPLSVLSALVASGGLVWMIAATMRGEFTIGDVSAFIAAVAGVQGAMAMIVTDITRGYQSLLMLGHYVDVVRVGPDLPVPADARPVAPLRGEIRLDDVWFRYTDDGPWVIRGLSLTIPAGSTLAVVGLNGAGKSTLVKLLCRMYDPTYGSIRWDGVDIRELCVDGLRSRISAVFQDYMSYDLSARENIGISSLEHMDDSDRIDAAARDAGAADFAAALPRGYDTMLSRMFHQDEGDGSDGVTLSGGQWQRLAIARALMRRGRDLLFLDEPMSGLDAAAEQDLHDRLRVLRAGATTVLTSHRLGTLRYADRIVVVQEGRITEEGGHDALMAAQGEYARLFSLQAADYADADTPVRDASNALAT</sequence>
<dbReference type="PROSITE" id="PS50893">
    <property type="entry name" value="ABC_TRANSPORTER_2"/>
    <property type="match status" value="1"/>
</dbReference>
<evidence type="ECO:0000256" key="7">
    <source>
        <dbReference type="SAM" id="Phobius"/>
    </source>
</evidence>
<feature type="transmembrane region" description="Helical" evidence="7">
    <location>
        <begin position="39"/>
        <end position="62"/>
    </location>
</feature>
<dbReference type="InterPro" id="IPR036640">
    <property type="entry name" value="ABC1_TM_sf"/>
</dbReference>
<feature type="domain" description="ABC transporter" evidence="8">
    <location>
        <begin position="367"/>
        <end position="615"/>
    </location>
</feature>
<feature type="domain" description="ABC transmembrane type-1" evidence="9">
    <location>
        <begin position="39"/>
        <end position="333"/>
    </location>
</feature>
<evidence type="ECO:0000256" key="5">
    <source>
        <dbReference type="ARBA" id="ARBA00022989"/>
    </source>
</evidence>
<name>A0ABP9GCP6_9ACTN</name>
<keyword evidence="2 7" id="KW-0812">Transmembrane</keyword>
<reference evidence="11" key="1">
    <citation type="journal article" date="2019" name="Int. J. Syst. Evol. Microbiol.">
        <title>The Global Catalogue of Microorganisms (GCM) 10K type strain sequencing project: providing services to taxonomists for standard genome sequencing and annotation.</title>
        <authorList>
            <consortium name="The Broad Institute Genomics Platform"/>
            <consortium name="The Broad Institute Genome Sequencing Center for Infectious Disease"/>
            <person name="Wu L."/>
            <person name="Ma J."/>
        </authorList>
    </citation>
    <scope>NUCLEOTIDE SEQUENCE [LARGE SCALE GENOMIC DNA]</scope>
    <source>
        <strain evidence="11">JCM 18123</strain>
    </source>
</reference>
<keyword evidence="4 10" id="KW-0067">ATP-binding</keyword>
<evidence type="ECO:0000313" key="11">
    <source>
        <dbReference type="Proteomes" id="UP001499993"/>
    </source>
</evidence>
<dbReference type="InterPro" id="IPR003439">
    <property type="entry name" value="ABC_transporter-like_ATP-bd"/>
</dbReference>
<protein>
    <submittedName>
        <fullName evidence="10">ABC transporter ATP-binding protein</fullName>
    </submittedName>
</protein>
<dbReference type="InterPro" id="IPR011527">
    <property type="entry name" value="ABC1_TM_dom"/>
</dbReference>
<dbReference type="Gene3D" id="3.40.50.300">
    <property type="entry name" value="P-loop containing nucleotide triphosphate hydrolases"/>
    <property type="match status" value="1"/>
</dbReference>
<proteinExistence type="predicted"/>
<dbReference type="InterPro" id="IPR027417">
    <property type="entry name" value="P-loop_NTPase"/>
</dbReference>
<evidence type="ECO:0000259" key="8">
    <source>
        <dbReference type="PROSITE" id="PS50893"/>
    </source>
</evidence>
<organism evidence="10 11">
    <name type="scientific">Streptomonospora halophila</name>
    <dbReference type="NCBI Taxonomy" id="427369"/>
    <lineage>
        <taxon>Bacteria</taxon>
        <taxon>Bacillati</taxon>
        <taxon>Actinomycetota</taxon>
        <taxon>Actinomycetes</taxon>
        <taxon>Streptosporangiales</taxon>
        <taxon>Nocardiopsidaceae</taxon>
        <taxon>Streptomonospora</taxon>
    </lineage>
</organism>
<feature type="transmembrane region" description="Helical" evidence="7">
    <location>
        <begin position="271"/>
        <end position="295"/>
    </location>
</feature>
<dbReference type="GO" id="GO:0005524">
    <property type="term" value="F:ATP binding"/>
    <property type="evidence" value="ECO:0007669"/>
    <property type="project" value="UniProtKB-KW"/>
</dbReference>
<dbReference type="Proteomes" id="UP001499993">
    <property type="component" value="Unassembled WGS sequence"/>
</dbReference>
<dbReference type="InterPro" id="IPR039421">
    <property type="entry name" value="Type_1_exporter"/>
</dbReference>
<dbReference type="SUPFAM" id="SSF52540">
    <property type="entry name" value="P-loop containing nucleoside triphosphate hydrolases"/>
    <property type="match status" value="1"/>
</dbReference>
<accession>A0ABP9GCP6</accession>
<comment type="caution">
    <text evidence="10">The sequence shown here is derived from an EMBL/GenBank/DDBJ whole genome shotgun (WGS) entry which is preliminary data.</text>
</comment>
<gene>
    <name evidence="10" type="ORF">GCM10023224_19070</name>
</gene>
<keyword evidence="5 7" id="KW-1133">Transmembrane helix</keyword>
<keyword evidence="6 7" id="KW-0472">Membrane</keyword>
<dbReference type="SMART" id="SM00382">
    <property type="entry name" value="AAA"/>
    <property type="match status" value="1"/>
</dbReference>
<dbReference type="PROSITE" id="PS00211">
    <property type="entry name" value="ABC_TRANSPORTER_1"/>
    <property type="match status" value="1"/>
</dbReference>